<dbReference type="EMBL" id="AWVF01000197">
    <property type="protein sequence ID" value="ERJ95744.1"/>
    <property type="molecule type" value="Genomic_DNA"/>
</dbReference>
<keyword evidence="9" id="KW-0411">Iron-sulfur</keyword>
<dbReference type="HOGENOM" id="CLU_047382_0_0_9"/>
<evidence type="ECO:0000256" key="6">
    <source>
        <dbReference type="ARBA" id="ARBA00022679"/>
    </source>
</evidence>
<sequence length="316" mass="35290">MKYTVPKGIEIMKIREIQEEILRLKKERDFCILAHSYQTSDILEIADFTGDSYALSVKAKDTPQKNVLMCGVRFMAETVKILSPEKNVYLSNPTAGCPMAEQMDKEMIRAVKMQYPDYTVVAYINTTAELKTICDVCVTSSSAVKIVSQLSNDKILFIPDCNLGSFVQQQLPEKKIKLLQGGCPIHAALTAKDVRRAKEAHPYALMLVHPECRPAVCEQADYIGSTSGIVNYAMQSDAKEFIIGTEISIAETLQNACPEKRFYPLAKKLICENMKSTTLMDIYHILKDGEGTEIQLDSKTIAKARRCIDRMIALGG</sequence>
<reference evidence="11 12" key="1">
    <citation type="submission" date="2013-07" db="EMBL/GenBank/DDBJ databases">
        <authorList>
            <person name="Weinstock G."/>
            <person name="Sodergren E."/>
            <person name="Wylie T."/>
            <person name="Fulton L."/>
            <person name="Fulton R."/>
            <person name="Fronick C."/>
            <person name="O'Laughlin M."/>
            <person name="Godfrey J."/>
            <person name="Miner T."/>
            <person name="Herter B."/>
            <person name="Appelbaum E."/>
            <person name="Cordes M."/>
            <person name="Lek S."/>
            <person name="Wollam A."/>
            <person name="Pepin K.H."/>
            <person name="Palsikar V.B."/>
            <person name="Mitreva M."/>
            <person name="Wilson R.K."/>
        </authorList>
    </citation>
    <scope>NUCLEOTIDE SEQUENCE [LARGE SCALE GENOMIC DNA]</scope>
    <source>
        <strain evidence="11 12">ATCC 27760</strain>
    </source>
</reference>
<keyword evidence="8" id="KW-0408">Iron</keyword>
<evidence type="ECO:0000256" key="1">
    <source>
        <dbReference type="ARBA" id="ARBA00001966"/>
    </source>
</evidence>
<organism evidence="11 12">
    <name type="scientific">Ruminococcus callidus ATCC 27760</name>
    <dbReference type="NCBI Taxonomy" id="411473"/>
    <lineage>
        <taxon>Bacteria</taxon>
        <taxon>Bacillati</taxon>
        <taxon>Bacillota</taxon>
        <taxon>Clostridia</taxon>
        <taxon>Eubacteriales</taxon>
        <taxon>Oscillospiraceae</taxon>
        <taxon>Ruminococcus</taxon>
    </lineage>
</organism>
<evidence type="ECO:0000256" key="10">
    <source>
        <dbReference type="NCBIfam" id="TIGR00550"/>
    </source>
</evidence>
<evidence type="ECO:0000256" key="2">
    <source>
        <dbReference type="ARBA" id="ARBA00005065"/>
    </source>
</evidence>
<evidence type="ECO:0000256" key="8">
    <source>
        <dbReference type="ARBA" id="ARBA00023004"/>
    </source>
</evidence>
<keyword evidence="12" id="KW-1185">Reference proteome</keyword>
<dbReference type="Proteomes" id="UP000016662">
    <property type="component" value="Unassembled WGS sequence"/>
</dbReference>
<dbReference type="GO" id="GO:0051539">
    <property type="term" value="F:4 iron, 4 sulfur cluster binding"/>
    <property type="evidence" value="ECO:0007669"/>
    <property type="project" value="UniProtKB-KW"/>
</dbReference>
<evidence type="ECO:0000313" key="12">
    <source>
        <dbReference type="Proteomes" id="UP000016662"/>
    </source>
</evidence>
<keyword evidence="6" id="KW-0808">Transferase</keyword>
<dbReference type="PANTHER" id="PTHR30573:SF0">
    <property type="entry name" value="QUINOLINATE SYNTHASE, CHLOROPLASTIC"/>
    <property type="match status" value="1"/>
</dbReference>
<dbReference type="AlphaFoldDB" id="U2M1X3"/>
<keyword evidence="7" id="KW-0479">Metal-binding</keyword>
<name>U2M1X3_9FIRM</name>
<dbReference type="NCBIfam" id="NF006878">
    <property type="entry name" value="PRK09375.1-2"/>
    <property type="match status" value="1"/>
</dbReference>
<proteinExistence type="predicted"/>
<dbReference type="InterPro" id="IPR003473">
    <property type="entry name" value="NadA"/>
</dbReference>
<dbReference type="GO" id="GO:0008987">
    <property type="term" value="F:quinolinate synthetase A activity"/>
    <property type="evidence" value="ECO:0007669"/>
    <property type="project" value="UniProtKB-UniRule"/>
</dbReference>
<dbReference type="Pfam" id="PF02445">
    <property type="entry name" value="NadA"/>
    <property type="match status" value="1"/>
</dbReference>
<gene>
    <name evidence="11" type="ORF">RUMCAL_01594</name>
</gene>
<dbReference type="PANTHER" id="PTHR30573">
    <property type="entry name" value="QUINOLINATE SYNTHETASE A"/>
    <property type="match status" value="1"/>
</dbReference>
<comment type="pathway">
    <text evidence="2">Cofactor biosynthesis; NAD(+) biosynthesis; quinolinate from iminoaspartate: step 1/1.</text>
</comment>
<keyword evidence="4" id="KW-0004">4Fe-4S</keyword>
<dbReference type="Gene3D" id="3.40.50.10800">
    <property type="entry name" value="NadA-like"/>
    <property type="match status" value="3"/>
</dbReference>
<dbReference type="GO" id="GO:0034628">
    <property type="term" value="P:'de novo' NAD+ biosynthetic process from L-aspartate"/>
    <property type="evidence" value="ECO:0007669"/>
    <property type="project" value="TreeGrafter"/>
</dbReference>
<dbReference type="PATRIC" id="fig|411473.3.peg.1298"/>
<dbReference type="EC" id="2.5.1.72" evidence="3 10"/>
<dbReference type="SUPFAM" id="SSF142754">
    <property type="entry name" value="NadA-like"/>
    <property type="match status" value="1"/>
</dbReference>
<protein>
    <recommendedName>
        <fullName evidence="3 10">Quinolinate synthase</fullName>
        <ecNumber evidence="3 10">2.5.1.72</ecNumber>
    </recommendedName>
</protein>
<evidence type="ECO:0000313" key="11">
    <source>
        <dbReference type="EMBL" id="ERJ95744.1"/>
    </source>
</evidence>
<evidence type="ECO:0000256" key="7">
    <source>
        <dbReference type="ARBA" id="ARBA00022723"/>
    </source>
</evidence>
<comment type="cofactor">
    <cofactor evidence="1">
        <name>[4Fe-4S] cluster</name>
        <dbReference type="ChEBI" id="CHEBI:49883"/>
    </cofactor>
</comment>
<dbReference type="STRING" id="411473.RUMCAL_01594"/>
<evidence type="ECO:0000256" key="5">
    <source>
        <dbReference type="ARBA" id="ARBA00022642"/>
    </source>
</evidence>
<dbReference type="GO" id="GO:0046872">
    <property type="term" value="F:metal ion binding"/>
    <property type="evidence" value="ECO:0007669"/>
    <property type="project" value="UniProtKB-KW"/>
</dbReference>
<comment type="caution">
    <text evidence="11">The sequence shown here is derived from an EMBL/GenBank/DDBJ whole genome shotgun (WGS) entry which is preliminary data.</text>
</comment>
<keyword evidence="5" id="KW-0662">Pyridine nucleotide biosynthesis</keyword>
<dbReference type="InterPro" id="IPR036094">
    <property type="entry name" value="NadA_sf"/>
</dbReference>
<accession>U2M1X3</accession>
<evidence type="ECO:0000256" key="4">
    <source>
        <dbReference type="ARBA" id="ARBA00022485"/>
    </source>
</evidence>
<dbReference type="NCBIfam" id="TIGR00550">
    <property type="entry name" value="nadA"/>
    <property type="match status" value="1"/>
</dbReference>
<dbReference type="eggNOG" id="COG0379">
    <property type="taxonomic scope" value="Bacteria"/>
</dbReference>
<dbReference type="UniPathway" id="UPA00253">
    <property type="reaction ID" value="UER00327"/>
</dbReference>
<evidence type="ECO:0000256" key="9">
    <source>
        <dbReference type="ARBA" id="ARBA00023014"/>
    </source>
</evidence>
<evidence type="ECO:0000256" key="3">
    <source>
        <dbReference type="ARBA" id="ARBA00012669"/>
    </source>
</evidence>